<gene>
    <name evidence="6" type="ORF">A1O5_12909</name>
</gene>
<dbReference type="Pfam" id="PF08100">
    <property type="entry name" value="Dimerisation"/>
    <property type="match status" value="1"/>
</dbReference>
<evidence type="ECO:0000256" key="1">
    <source>
        <dbReference type="ARBA" id="ARBA00022603"/>
    </source>
</evidence>
<dbReference type="SUPFAM" id="SSF46785">
    <property type="entry name" value="Winged helix' DNA-binding domain"/>
    <property type="match status" value="1"/>
</dbReference>
<dbReference type="PANTHER" id="PTHR43712">
    <property type="entry name" value="PUTATIVE (AFU_ORTHOLOGUE AFUA_4G14580)-RELATED"/>
    <property type="match status" value="1"/>
</dbReference>
<name>W9VH92_9EURO</name>
<comment type="caution">
    <text evidence="6">The sequence shown here is derived from an EMBL/GenBank/DDBJ whole genome shotgun (WGS) entry which is preliminary data.</text>
</comment>
<feature type="domain" description="O-methyltransferase dimerisation" evidence="5">
    <location>
        <begin position="87"/>
        <end position="155"/>
    </location>
</feature>
<protein>
    <recommendedName>
        <fullName evidence="5">O-methyltransferase dimerisation domain-containing protein</fullName>
    </recommendedName>
</protein>
<organism evidence="6 7">
    <name type="scientific">Cladophialophora psammophila CBS 110553</name>
    <dbReference type="NCBI Taxonomy" id="1182543"/>
    <lineage>
        <taxon>Eukaryota</taxon>
        <taxon>Fungi</taxon>
        <taxon>Dikarya</taxon>
        <taxon>Ascomycota</taxon>
        <taxon>Pezizomycotina</taxon>
        <taxon>Eurotiomycetes</taxon>
        <taxon>Chaetothyriomycetidae</taxon>
        <taxon>Chaetothyriales</taxon>
        <taxon>Herpotrichiellaceae</taxon>
        <taxon>Cladophialophora</taxon>
    </lineage>
</organism>
<dbReference type="Gene3D" id="1.10.10.10">
    <property type="entry name" value="Winged helix-like DNA-binding domain superfamily/Winged helix DNA-binding domain"/>
    <property type="match status" value="1"/>
</dbReference>
<keyword evidence="4" id="KW-0175">Coiled coil</keyword>
<dbReference type="PROSITE" id="PS51683">
    <property type="entry name" value="SAM_OMT_II"/>
    <property type="match status" value="1"/>
</dbReference>
<reference evidence="6 7" key="1">
    <citation type="submission" date="2013-03" db="EMBL/GenBank/DDBJ databases">
        <title>The Genome Sequence of Cladophialophora psammophila CBS 110553.</title>
        <authorList>
            <consortium name="The Broad Institute Genomics Platform"/>
            <person name="Cuomo C."/>
            <person name="de Hoog S."/>
            <person name="Gorbushina A."/>
            <person name="Walker B."/>
            <person name="Young S.K."/>
            <person name="Zeng Q."/>
            <person name="Gargeya S."/>
            <person name="Fitzgerald M."/>
            <person name="Haas B."/>
            <person name="Abouelleil A."/>
            <person name="Allen A.W."/>
            <person name="Alvarado L."/>
            <person name="Arachchi H.M."/>
            <person name="Berlin A.M."/>
            <person name="Chapman S.B."/>
            <person name="Gainer-Dewar J."/>
            <person name="Goldberg J."/>
            <person name="Griggs A."/>
            <person name="Gujja S."/>
            <person name="Hansen M."/>
            <person name="Howarth C."/>
            <person name="Imamovic A."/>
            <person name="Ireland A."/>
            <person name="Larimer J."/>
            <person name="McCowan C."/>
            <person name="Murphy C."/>
            <person name="Pearson M."/>
            <person name="Poon T.W."/>
            <person name="Priest M."/>
            <person name="Roberts A."/>
            <person name="Saif S."/>
            <person name="Shea T."/>
            <person name="Sisk P."/>
            <person name="Sykes S."/>
            <person name="Wortman J."/>
            <person name="Nusbaum C."/>
            <person name="Birren B."/>
        </authorList>
    </citation>
    <scope>NUCLEOTIDE SEQUENCE [LARGE SCALE GENOMIC DNA]</scope>
    <source>
        <strain evidence="6 7">CBS 110553</strain>
    </source>
</reference>
<dbReference type="InterPro" id="IPR036388">
    <property type="entry name" value="WH-like_DNA-bd_sf"/>
</dbReference>
<evidence type="ECO:0000256" key="4">
    <source>
        <dbReference type="SAM" id="Coils"/>
    </source>
</evidence>
<evidence type="ECO:0000313" key="6">
    <source>
        <dbReference type="EMBL" id="EXJ54843.1"/>
    </source>
</evidence>
<keyword evidence="7" id="KW-1185">Reference proteome</keyword>
<dbReference type="Proteomes" id="UP000019471">
    <property type="component" value="Unassembled WGS sequence"/>
</dbReference>
<keyword evidence="3" id="KW-0949">S-adenosyl-L-methionine</keyword>
<evidence type="ECO:0000313" key="7">
    <source>
        <dbReference type="Proteomes" id="UP000019471"/>
    </source>
</evidence>
<dbReference type="GeneID" id="19197595"/>
<dbReference type="PANTHER" id="PTHR43712:SF2">
    <property type="entry name" value="O-METHYLTRANSFERASE CICE"/>
    <property type="match status" value="1"/>
</dbReference>
<dbReference type="GO" id="GO:0046983">
    <property type="term" value="F:protein dimerization activity"/>
    <property type="evidence" value="ECO:0007669"/>
    <property type="project" value="InterPro"/>
</dbReference>
<dbReference type="RefSeq" id="XP_007751668.1">
    <property type="nucleotide sequence ID" value="XM_007753478.1"/>
</dbReference>
<sequence length="168" mass="18562">MSFLQNLLKALQDNVTRLEHEVEQHHLGTPQIWDAGASSAFDNPEHLIPWTAFEAIEKIRVDLRALEAAVTPSHVKLLELGLRPARTSALNVAVSLGITDAIEELGGSASLDKLAERLSVNEHKLGRVIRTLATDFIYQETSPDMFKNTKHSKNLNKSGSSARFLSLL</sequence>
<keyword evidence="1" id="KW-0489">Methyltransferase</keyword>
<accession>W9VH92</accession>
<evidence type="ECO:0000256" key="2">
    <source>
        <dbReference type="ARBA" id="ARBA00022679"/>
    </source>
</evidence>
<dbReference type="EMBL" id="AMGX01000039">
    <property type="protein sequence ID" value="EXJ54843.1"/>
    <property type="molecule type" value="Genomic_DNA"/>
</dbReference>
<dbReference type="HOGENOM" id="CLU_1586313_0_0_1"/>
<dbReference type="InterPro" id="IPR012967">
    <property type="entry name" value="COMT_dimerisation"/>
</dbReference>
<dbReference type="OrthoDB" id="1606438at2759"/>
<feature type="coiled-coil region" evidence="4">
    <location>
        <begin position="1"/>
        <end position="28"/>
    </location>
</feature>
<evidence type="ECO:0000259" key="5">
    <source>
        <dbReference type="Pfam" id="PF08100"/>
    </source>
</evidence>
<dbReference type="InterPro" id="IPR016461">
    <property type="entry name" value="COMT-like"/>
</dbReference>
<dbReference type="GO" id="GO:0032259">
    <property type="term" value="P:methylation"/>
    <property type="evidence" value="ECO:0007669"/>
    <property type="project" value="UniProtKB-KW"/>
</dbReference>
<proteinExistence type="predicted"/>
<dbReference type="InterPro" id="IPR036390">
    <property type="entry name" value="WH_DNA-bd_sf"/>
</dbReference>
<evidence type="ECO:0000256" key="3">
    <source>
        <dbReference type="ARBA" id="ARBA00022691"/>
    </source>
</evidence>
<dbReference type="GO" id="GO:0008168">
    <property type="term" value="F:methyltransferase activity"/>
    <property type="evidence" value="ECO:0007669"/>
    <property type="project" value="UniProtKB-KW"/>
</dbReference>
<dbReference type="AlphaFoldDB" id="W9VH92"/>
<keyword evidence="2" id="KW-0808">Transferase</keyword>